<dbReference type="SMART" id="SM00485">
    <property type="entry name" value="XPGN"/>
    <property type="match status" value="1"/>
</dbReference>
<dbReference type="InterPro" id="IPR006085">
    <property type="entry name" value="XPG_DNA_repair_N"/>
</dbReference>
<dbReference type="PRINTS" id="PR00853">
    <property type="entry name" value="XPGRADSUPER"/>
</dbReference>
<evidence type="ECO:0000313" key="11">
    <source>
        <dbReference type="Proteomes" id="UP000193467"/>
    </source>
</evidence>
<evidence type="ECO:0000256" key="7">
    <source>
        <dbReference type="SAM" id="MobiDB-lite"/>
    </source>
</evidence>
<dbReference type="CDD" id="cd09897">
    <property type="entry name" value="H3TH_FEN1-XPG-like"/>
    <property type="match status" value="1"/>
</dbReference>
<dbReference type="GO" id="GO:0017108">
    <property type="term" value="F:5'-flap endonuclease activity"/>
    <property type="evidence" value="ECO:0007669"/>
    <property type="project" value="TreeGrafter"/>
</dbReference>
<dbReference type="SUPFAM" id="SSF47807">
    <property type="entry name" value="5' to 3' exonuclease, C-terminal subdomain"/>
    <property type="match status" value="1"/>
</dbReference>
<dbReference type="InterPro" id="IPR006084">
    <property type="entry name" value="XPG/Rad2"/>
</dbReference>
<organism evidence="10 11">
    <name type="scientific">Leucosporidium creatinivorum</name>
    <dbReference type="NCBI Taxonomy" id="106004"/>
    <lineage>
        <taxon>Eukaryota</taxon>
        <taxon>Fungi</taxon>
        <taxon>Dikarya</taxon>
        <taxon>Basidiomycota</taxon>
        <taxon>Pucciniomycotina</taxon>
        <taxon>Microbotryomycetes</taxon>
        <taxon>Leucosporidiales</taxon>
        <taxon>Leucosporidium</taxon>
    </lineage>
</organism>
<dbReference type="InParanoid" id="A0A1Y2G6J9"/>
<evidence type="ECO:0000256" key="4">
    <source>
        <dbReference type="ARBA" id="ARBA00022759"/>
    </source>
</evidence>
<dbReference type="InterPro" id="IPR029060">
    <property type="entry name" value="PIN-like_dom_sf"/>
</dbReference>
<sequence length="483" mass="53335">MGVKDLGAVIKKYAPSAVTPITSLSAFGPGTRFAIDANLLTTKFHFVKSNSAKYEEHRHVRSWFWFLKALKREGISAIVVFDGETRVQEKAAENARRRAAKEQQKLRGEAEGVRGERLRELKDVWAGVAPEDRRVVAGALRQSMLADSEETVDVLVEDRLQSSFGQLDALHAAFRDDEANPIYSRNQILVTAEERAFFSSILGHETSFEIPLLDHDAELALTIAKSDALGLSHRRRSSGVPKSAFIDSMRLVQALGVPYVQPAADRPHEAEGLCSTLYSLGLVDYVVSEDTDVAVYGAPLIRRLNTSRAKAVDSAAADDEAEAEEVPRRTLAGAPLVSKSGMNVLDPFKLMEELGLTKEQFVDFALLCGTDFTDRIPFVGTAKALAFIREYGTIENILSSQTRYLPADPIAYLDTVRAARAIFLDLPPLPADVQLEPRSSDPDLVPLLHDWGIWARWESEEPKKESAEMETTEVEAALAETRV</sequence>
<keyword evidence="2" id="KW-0540">Nuclease</keyword>
<dbReference type="InterPro" id="IPR008918">
    <property type="entry name" value="HhH2"/>
</dbReference>
<evidence type="ECO:0000256" key="2">
    <source>
        <dbReference type="ARBA" id="ARBA00022722"/>
    </source>
</evidence>
<keyword evidence="11" id="KW-1185">Reference proteome</keyword>
<proteinExistence type="predicted"/>
<dbReference type="SUPFAM" id="SSF88723">
    <property type="entry name" value="PIN domain-like"/>
    <property type="match status" value="1"/>
</dbReference>
<evidence type="ECO:0000259" key="9">
    <source>
        <dbReference type="SMART" id="SM00485"/>
    </source>
</evidence>
<evidence type="ECO:0000259" key="8">
    <source>
        <dbReference type="SMART" id="SM00484"/>
    </source>
</evidence>
<dbReference type="AlphaFoldDB" id="A0A1Y2G6J9"/>
<evidence type="ECO:0000256" key="1">
    <source>
        <dbReference type="ARBA" id="ARBA00001946"/>
    </source>
</evidence>
<dbReference type="OrthoDB" id="31113at2759"/>
<comment type="cofactor">
    <cofactor evidence="1">
        <name>Mg(2+)</name>
        <dbReference type="ChEBI" id="CHEBI:18420"/>
    </cofactor>
</comment>
<dbReference type="Pfam" id="PF00752">
    <property type="entry name" value="XPG_N"/>
    <property type="match status" value="1"/>
</dbReference>
<dbReference type="InterPro" id="IPR036279">
    <property type="entry name" value="5-3_exonuclease_C_sf"/>
</dbReference>
<dbReference type="SMART" id="SM00279">
    <property type="entry name" value="HhH2"/>
    <property type="match status" value="1"/>
</dbReference>
<feature type="domain" description="XPG N-terminal" evidence="9">
    <location>
        <begin position="1"/>
        <end position="104"/>
    </location>
</feature>
<feature type="compositionally biased region" description="Low complexity" evidence="7">
    <location>
        <begin position="474"/>
        <end position="483"/>
    </location>
</feature>
<feature type="region of interest" description="Disordered" evidence="7">
    <location>
        <begin position="460"/>
        <end position="483"/>
    </location>
</feature>
<evidence type="ECO:0000313" key="10">
    <source>
        <dbReference type="EMBL" id="ORY92967.1"/>
    </source>
</evidence>
<evidence type="ECO:0000256" key="6">
    <source>
        <dbReference type="ARBA" id="ARBA00022842"/>
    </source>
</evidence>
<protein>
    <submittedName>
        <fullName evidence="10">PIN domain-like protein</fullName>
    </submittedName>
</protein>
<dbReference type="GO" id="GO:0006281">
    <property type="term" value="P:DNA repair"/>
    <property type="evidence" value="ECO:0007669"/>
    <property type="project" value="UniProtKB-ARBA"/>
</dbReference>
<keyword evidence="6" id="KW-0460">Magnesium</keyword>
<keyword evidence="4" id="KW-0255">Endonuclease</keyword>
<dbReference type="PANTHER" id="PTHR11081:SF9">
    <property type="entry name" value="FLAP ENDONUCLEASE 1"/>
    <property type="match status" value="1"/>
</dbReference>
<dbReference type="SMART" id="SM00484">
    <property type="entry name" value="XPGI"/>
    <property type="match status" value="1"/>
</dbReference>
<reference evidence="10 11" key="1">
    <citation type="submission" date="2016-07" db="EMBL/GenBank/DDBJ databases">
        <title>Pervasive Adenine N6-methylation of Active Genes in Fungi.</title>
        <authorList>
            <consortium name="DOE Joint Genome Institute"/>
            <person name="Mondo S.J."/>
            <person name="Dannebaum R.O."/>
            <person name="Kuo R.C."/>
            <person name="Labutti K."/>
            <person name="Haridas S."/>
            <person name="Kuo A."/>
            <person name="Salamov A."/>
            <person name="Ahrendt S.R."/>
            <person name="Lipzen A."/>
            <person name="Sullivan W."/>
            <person name="Andreopoulos W.B."/>
            <person name="Clum A."/>
            <person name="Lindquist E."/>
            <person name="Daum C."/>
            <person name="Ramamoorthy G.K."/>
            <person name="Gryganskyi A."/>
            <person name="Culley D."/>
            <person name="Magnuson J.K."/>
            <person name="James T.Y."/>
            <person name="O'Malley M.A."/>
            <person name="Stajich J.E."/>
            <person name="Spatafora J.W."/>
            <person name="Visel A."/>
            <person name="Grigoriev I.V."/>
        </authorList>
    </citation>
    <scope>NUCLEOTIDE SEQUENCE [LARGE SCALE GENOMIC DNA]</scope>
    <source>
        <strain evidence="10 11">62-1032</strain>
    </source>
</reference>
<accession>A0A1Y2G6J9</accession>
<feature type="domain" description="XPG-I" evidence="8">
    <location>
        <begin position="253"/>
        <end position="328"/>
    </location>
</feature>
<evidence type="ECO:0000256" key="5">
    <source>
        <dbReference type="ARBA" id="ARBA00022801"/>
    </source>
</evidence>
<comment type="caution">
    <text evidence="10">The sequence shown here is derived from an EMBL/GenBank/DDBJ whole genome shotgun (WGS) entry which is preliminary data.</text>
</comment>
<gene>
    <name evidence="10" type="ORF">BCR35DRAFT_12657</name>
</gene>
<dbReference type="GO" id="GO:0003677">
    <property type="term" value="F:DNA binding"/>
    <property type="evidence" value="ECO:0007669"/>
    <property type="project" value="InterPro"/>
</dbReference>
<name>A0A1Y2G6J9_9BASI</name>
<keyword evidence="5" id="KW-0378">Hydrolase</keyword>
<keyword evidence="3" id="KW-0479">Metal-binding</keyword>
<dbReference type="PANTHER" id="PTHR11081">
    <property type="entry name" value="FLAP ENDONUCLEASE FAMILY MEMBER"/>
    <property type="match status" value="1"/>
</dbReference>
<dbReference type="GO" id="GO:0046872">
    <property type="term" value="F:metal ion binding"/>
    <property type="evidence" value="ECO:0007669"/>
    <property type="project" value="UniProtKB-KW"/>
</dbReference>
<dbReference type="Pfam" id="PF00867">
    <property type="entry name" value="XPG_I"/>
    <property type="match status" value="1"/>
</dbReference>
<dbReference type="FunCoup" id="A0A1Y2G6J9">
    <property type="interactions" value="135"/>
</dbReference>
<dbReference type="Proteomes" id="UP000193467">
    <property type="component" value="Unassembled WGS sequence"/>
</dbReference>
<dbReference type="Gene3D" id="1.10.150.20">
    <property type="entry name" value="5' to 3' exonuclease, C-terminal subdomain"/>
    <property type="match status" value="1"/>
</dbReference>
<evidence type="ECO:0000256" key="3">
    <source>
        <dbReference type="ARBA" id="ARBA00022723"/>
    </source>
</evidence>
<dbReference type="InterPro" id="IPR006086">
    <property type="entry name" value="XPG-I_dom"/>
</dbReference>
<dbReference type="Gene3D" id="3.40.50.1010">
    <property type="entry name" value="5'-nuclease"/>
    <property type="match status" value="1"/>
</dbReference>
<dbReference type="STRING" id="106004.A0A1Y2G6J9"/>
<dbReference type="EMBL" id="MCGR01000001">
    <property type="protein sequence ID" value="ORY92967.1"/>
    <property type="molecule type" value="Genomic_DNA"/>
</dbReference>